<dbReference type="STRING" id="67767.A0A0J7LAA6"/>
<dbReference type="InterPro" id="IPR000626">
    <property type="entry name" value="Ubiquitin-like_dom"/>
</dbReference>
<dbReference type="InterPro" id="IPR036241">
    <property type="entry name" value="NSFL1C_SEP_dom_sf"/>
</dbReference>
<gene>
    <name evidence="5" type="ORF">RF55_469</name>
</gene>
<reference evidence="5 6" key="1">
    <citation type="submission" date="2015-04" db="EMBL/GenBank/DDBJ databases">
        <title>Lasius niger genome sequencing.</title>
        <authorList>
            <person name="Konorov E.A."/>
            <person name="Nikitin M.A."/>
            <person name="Kirill M.V."/>
            <person name="Chang P."/>
        </authorList>
    </citation>
    <scope>NUCLEOTIDE SEQUENCE [LARGE SCALE GENOMIC DNA]</scope>
    <source>
        <tissue evidence="5">Whole</tissue>
    </source>
</reference>
<name>A0A0J7LAA6_LASNI</name>
<dbReference type="Gene3D" id="3.10.20.90">
    <property type="entry name" value="Phosphatidylinositol 3-kinase Catalytic Subunit, Chain A, domain 1"/>
    <property type="match status" value="1"/>
</dbReference>
<evidence type="ECO:0000259" key="2">
    <source>
        <dbReference type="PROSITE" id="PS50033"/>
    </source>
</evidence>
<dbReference type="GO" id="GO:0007030">
    <property type="term" value="P:Golgi organization"/>
    <property type="evidence" value="ECO:0007669"/>
    <property type="project" value="TreeGrafter"/>
</dbReference>
<comment type="caution">
    <text evidence="5">The sequence shown here is derived from an EMBL/GenBank/DDBJ whole genome shotgun (WGS) entry which is preliminary data.</text>
</comment>
<dbReference type="SMART" id="SM00166">
    <property type="entry name" value="UBX"/>
    <property type="match status" value="1"/>
</dbReference>
<protein>
    <submittedName>
        <fullName evidence="5">Nsfl1 cofactor p47</fullName>
    </submittedName>
</protein>
<dbReference type="GO" id="GO:0000045">
    <property type="term" value="P:autophagosome assembly"/>
    <property type="evidence" value="ECO:0007669"/>
    <property type="project" value="TreeGrafter"/>
</dbReference>
<dbReference type="PROSITE" id="PS50033">
    <property type="entry name" value="UBX"/>
    <property type="match status" value="1"/>
</dbReference>
<evidence type="ECO:0000313" key="6">
    <source>
        <dbReference type="Proteomes" id="UP000036403"/>
    </source>
</evidence>
<dbReference type="PANTHER" id="PTHR23333:SF20">
    <property type="entry name" value="NSFL1 COFACTOR P47"/>
    <property type="match status" value="1"/>
</dbReference>
<dbReference type="GO" id="GO:0061025">
    <property type="term" value="P:membrane fusion"/>
    <property type="evidence" value="ECO:0007669"/>
    <property type="project" value="TreeGrafter"/>
</dbReference>
<dbReference type="EMBL" id="LBMM01000143">
    <property type="protein sequence ID" value="KMR04773.1"/>
    <property type="molecule type" value="Genomic_DNA"/>
</dbReference>
<evidence type="ECO:0000256" key="1">
    <source>
        <dbReference type="SAM" id="MobiDB-lite"/>
    </source>
</evidence>
<dbReference type="Proteomes" id="UP000036403">
    <property type="component" value="Unassembled WGS sequence"/>
</dbReference>
<dbReference type="SUPFAM" id="SSF54236">
    <property type="entry name" value="Ubiquitin-like"/>
    <property type="match status" value="1"/>
</dbReference>
<dbReference type="AlphaFoldDB" id="A0A0J7LAA6"/>
<dbReference type="Gene3D" id="3.30.420.210">
    <property type="entry name" value="SEP domain"/>
    <property type="match status" value="1"/>
</dbReference>
<dbReference type="PROSITE" id="PS51399">
    <property type="entry name" value="SEP"/>
    <property type="match status" value="1"/>
</dbReference>
<keyword evidence="6" id="KW-1185">Reference proteome</keyword>
<dbReference type="InterPro" id="IPR001012">
    <property type="entry name" value="UBX_dom"/>
</dbReference>
<dbReference type="Pfam" id="PF00789">
    <property type="entry name" value="UBX"/>
    <property type="match status" value="1"/>
</dbReference>
<organism evidence="5 6">
    <name type="scientific">Lasius niger</name>
    <name type="common">Black garden ant</name>
    <dbReference type="NCBI Taxonomy" id="67767"/>
    <lineage>
        <taxon>Eukaryota</taxon>
        <taxon>Metazoa</taxon>
        <taxon>Ecdysozoa</taxon>
        <taxon>Arthropoda</taxon>
        <taxon>Hexapoda</taxon>
        <taxon>Insecta</taxon>
        <taxon>Pterygota</taxon>
        <taxon>Neoptera</taxon>
        <taxon>Endopterygota</taxon>
        <taxon>Hymenoptera</taxon>
        <taxon>Apocrita</taxon>
        <taxon>Aculeata</taxon>
        <taxon>Formicoidea</taxon>
        <taxon>Formicidae</taxon>
        <taxon>Formicinae</taxon>
        <taxon>Lasius</taxon>
        <taxon>Lasius</taxon>
    </lineage>
</organism>
<dbReference type="SUPFAM" id="SSF102848">
    <property type="entry name" value="NSFL1 (p97 ATPase) cofactor p47, SEP domain"/>
    <property type="match status" value="1"/>
</dbReference>
<feature type="domain" description="Ubiquitin-like" evidence="3">
    <location>
        <begin position="397"/>
        <end position="462"/>
    </location>
</feature>
<dbReference type="GO" id="GO:0005829">
    <property type="term" value="C:cytosol"/>
    <property type="evidence" value="ECO:0007669"/>
    <property type="project" value="TreeGrafter"/>
</dbReference>
<evidence type="ECO:0000313" key="5">
    <source>
        <dbReference type="EMBL" id="KMR04773.1"/>
    </source>
</evidence>
<dbReference type="InterPro" id="IPR009060">
    <property type="entry name" value="UBA-like_sf"/>
</dbReference>
<feature type="compositionally biased region" description="Basic and acidic residues" evidence="1">
    <location>
        <begin position="160"/>
        <end position="169"/>
    </location>
</feature>
<evidence type="ECO:0000259" key="4">
    <source>
        <dbReference type="PROSITE" id="PS51399"/>
    </source>
</evidence>
<dbReference type="Pfam" id="PF08059">
    <property type="entry name" value="SEP"/>
    <property type="match status" value="1"/>
</dbReference>
<accession>A0A0J7LAA6</accession>
<dbReference type="OrthoDB" id="25887at2759"/>
<dbReference type="PROSITE" id="PS50053">
    <property type="entry name" value="UBIQUITIN_2"/>
    <property type="match status" value="1"/>
</dbReference>
<sequence length="470" mass="51999">MPPIRLTCRIDERAVDNIYECPVYISPICNEVDTDMNKIRDCITSVSLETDKSHGGDLFAEGVRRDSAEKSAADNATRISNLSRGMANRDELVSQFADVTGVEAERALFYLESSAWQLEVALASFYENDEITGLVTEAIDDTQQEEELQDRTDTMSNKNVKSDSTESKGAKPKPRFGTLNDLQNKDSSSEEEEGQAFYAGGSEHSGQQVLGPGKKKKDLISDMFKSCQEQSIATDPPKMGGQQRPNTFRGTGYKLGQTSSDSEAVVMGASTDQQSSNGLITLKLWKDGFTINDSEIRLYDESDNREFLAAIKRGEIPAEIRQQVQGAEVRLDMEDHRHESYVPSKTKVKAFSGKGHMLGSPSPATVGMTVPTDPADQAANETQARKELNVDTSKPTTTLQIRLADGSTVKAQFNMSHTVADLRRYIITMRPQYALRDFSLLTVYPTKELAEDKTIEESGLQNTAIMQRLK</sequence>
<dbReference type="InterPro" id="IPR012989">
    <property type="entry name" value="SEP_domain"/>
</dbReference>
<feature type="region of interest" description="Disordered" evidence="1">
    <location>
        <begin position="142"/>
        <end position="215"/>
    </location>
</feature>
<dbReference type="GO" id="GO:0043161">
    <property type="term" value="P:proteasome-mediated ubiquitin-dependent protein catabolic process"/>
    <property type="evidence" value="ECO:0007669"/>
    <property type="project" value="TreeGrafter"/>
</dbReference>
<proteinExistence type="predicted"/>
<dbReference type="PaxDb" id="67767-A0A0J7LAA6"/>
<dbReference type="SUPFAM" id="SSF46934">
    <property type="entry name" value="UBA-like"/>
    <property type="match status" value="1"/>
</dbReference>
<dbReference type="Gene3D" id="1.10.8.10">
    <property type="entry name" value="DNA helicase RuvA subunit, C-terminal domain"/>
    <property type="match status" value="1"/>
</dbReference>
<feature type="domain" description="UBX" evidence="2">
    <location>
        <begin position="392"/>
        <end position="468"/>
    </location>
</feature>
<feature type="domain" description="SEP" evidence="4">
    <location>
        <begin position="277"/>
        <end position="342"/>
    </location>
</feature>
<dbReference type="InterPro" id="IPR029071">
    <property type="entry name" value="Ubiquitin-like_domsf"/>
</dbReference>
<dbReference type="GO" id="GO:0031468">
    <property type="term" value="P:nuclear membrane reassembly"/>
    <property type="evidence" value="ECO:0007669"/>
    <property type="project" value="TreeGrafter"/>
</dbReference>
<dbReference type="PANTHER" id="PTHR23333">
    <property type="entry name" value="UBX DOMAIN CONTAINING PROTEIN"/>
    <property type="match status" value="1"/>
</dbReference>
<dbReference type="CDD" id="cd14348">
    <property type="entry name" value="UBA_p47"/>
    <property type="match status" value="1"/>
</dbReference>
<dbReference type="SMART" id="SM00553">
    <property type="entry name" value="SEP"/>
    <property type="match status" value="1"/>
</dbReference>
<dbReference type="CDD" id="cd01770">
    <property type="entry name" value="UBX_UBXN2"/>
    <property type="match status" value="1"/>
</dbReference>
<dbReference type="Pfam" id="PF14555">
    <property type="entry name" value="UBA_4"/>
    <property type="match status" value="1"/>
</dbReference>
<dbReference type="FunFam" id="1.10.8.10:FF:000020">
    <property type="entry name" value="NSFL1 (p97) cofactor (p47)"/>
    <property type="match status" value="1"/>
</dbReference>
<evidence type="ECO:0000259" key="3">
    <source>
        <dbReference type="PROSITE" id="PS50053"/>
    </source>
</evidence>
<dbReference type="GO" id="GO:0043130">
    <property type="term" value="F:ubiquitin binding"/>
    <property type="evidence" value="ECO:0007669"/>
    <property type="project" value="TreeGrafter"/>
</dbReference>
<dbReference type="GO" id="GO:0005634">
    <property type="term" value="C:nucleus"/>
    <property type="evidence" value="ECO:0007669"/>
    <property type="project" value="TreeGrafter"/>
</dbReference>